<dbReference type="AlphaFoldDB" id="A0A507E522"/>
<dbReference type="EC" id="2.3.1.-" evidence="10"/>
<keyword evidence="4 10" id="KW-0812">Transmembrane</keyword>
<protein>
    <recommendedName>
        <fullName evidence="10">Elongation of fatty acids protein</fullName>
        <ecNumber evidence="10">2.3.1.-</ecNumber>
    </recommendedName>
</protein>
<dbReference type="InterPro" id="IPR002076">
    <property type="entry name" value="ELO_fam"/>
</dbReference>
<evidence type="ECO:0000256" key="3">
    <source>
        <dbReference type="ARBA" id="ARBA00022679"/>
    </source>
</evidence>
<keyword evidence="12" id="KW-1185">Reference proteome</keyword>
<comment type="subcellular location">
    <subcellularLocation>
        <location evidence="1">Membrane</location>
        <topology evidence="1">Multi-pass membrane protein</topology>
    </subcellularLocation>
</comment>
<comment type="catalytic activity">
    <reaction evidence="10">
        <text>an acyl-CoA + malonyl-CoA + H(+) = a 3-oxoacyl-CoA + CO2 + CoA</text>
        <dbReference type="Rhea" id="RHEA:50252"/>
        <dbReference type="ChEBI" id="CHEBI:15378"/>
        <dbReference type="ChEBI" id="CHEBI:16526"/>
        <dbReference type="ChEBI" id="CHEBI:57287"/>
        <dbReference type="ChEBI" id="CHEBI:57384"/>
        <dbReference type="ChEBI" id="CHEBI:58342"/>
        <dbReference type="ChEBI" id="CHEBI:90726"/>
    </reaction>
    <physiologicalReaction direction="left-to-right" evidence="10">
        <dbReference type="Rhea" id="RHEA:50253"/>
    </physiologicalReaction>
</comment>
<feature type="transmembrane region" description="Helical" evidence="10">
    <location>
        <begin position="183"/>
        <end position="200"/>
    </location>
</feature>
<evidence type="ECO:0000313" key="11">
    <source>
        <dbReference type="EMBL" id="TPX58200.1"/>
    </source>
</evidence>
<keyword evidence="7 10" id="KW-0443">Lipid metabolism</keyword>
<keyword evidence="9 10" id="KW-0275">Fatty acid biosynthesis</keyword>
<dbReference type="GO" id="GO:0005789">
    <property type="term" value="C:endoplasmic reticulum membrane"/>
    <property type="evidence" value="ECO:0007669"/>
    <property type="project" value="TreeGrafter"/>
</dbReference>
<organism evidence="11 12">
    <name type="scientific">Powellomyces hirtus</name>
    <dbReference type="NCBI Taxonomy" id="109895"/>
    <lineage>
        <taxon>Eukaryota</taxon>
        <taxon>Fungi</taxon>
        <taxon>Fungi incertae sedis</taxon>
        <taxon>Chytridiomycota</taxon>
        <taxon>Chytridiomycota incertae sedis</taxon>
        <taxon>Chytridiomycetes</taxon>
        <taxon>Spizellomycetales</taxon>
        <taxon>Powellomycetaceae</taxon>
        <taxon>Powellomyces</taxon>
    </lineage>
</organism>
<evidence type="ECO:0000256" key="10">
    <source>
        <dbReference type="RuleBase" id="RU361115"/>
    </source>
</evidence>
<name>A0A507E522_9FUNG</name>
<dbReference type="PANTHER" id="PTHR11157:SF126">
    <property type="entry name" value="ELONGATION OF VERY LONG CHAIN FATTY ACIDS PROTEIN"/>
    <property type="match status" value="1"/>
</dbReference>
<gene>
    <name evidence="11" type="ORF">PhCBS80983_g03290</name>
</gene>
<keyword evidence="8 10" id="KW-0472">Membrane</keyword>
<feature type="transmembrane region" description="Helical" evidence="10">
    <location>
        <begin position="283"/>
        <end position="303"/>
    </location>
</feature>
<sequence>MAAMLASIPRPEDVFISLGRSLGKWTDPYLAPVEDHLISAAQQYFPTQASAVQTWLSTSRSVHSQKLPLQDPFHVALIIAGYLVMVFGGKKLMRNANKFQVKGLMLLHNAGLAALSAYMCLATLKEAYDQNYRLVGNLADESKQGWPMAKLMWLFYISKTIEFVDTLIMVLKKNDRQISFLHLYHHGSIFAVWWLVVLKAPTGESYFSAALNSFIHVVMYGYYLCMAVGIRQVSFIKRYITAMQMTQFCCMMAQAIGVIYYTRVNQQQHDPKDKEHKPYPADLGVLLFFYMWTMLGLFANFFIQDAKRAKAARIAAKNAKKQ</sequence>
<feature type="transmembrane region" description="Helical" evidence="10">
    <location>
        <begin position="206"/>
        <end position="230"/>
    </location>
</feature>
<evidence type="ECO:0000256" key="6">
    <source>
        <dbReference type="ARBA" id="ARBA00022989"/>
    </source>
</evidence>
<dbReference type="GO" id="GO:0034625">
    <property type="term" value="P:fatty acid elongation, monounsaturated fatty acid"/>
    <property type="evidence" value="ECO:0007669"/>
    <property type="project" value="TreeGrafter"/>
</dbReference>
<proteinExistence type="inferred from homology"/>
<evidence type="ECO:0000256" key="1">
    <source>
        <dbReference type="ARBA" id="ARBA00004141"/>
    </source>
</evidence>
<keyword evidence="5 10" id="KW-0276">Fatty acid metabolism</keyword>
<feature type="transmembrane region" description="Helical" evidence="10">
    <location>
        <begin position="73"/>
        <end position="92"/>
    </location>
</feature>
<dbReference type="Pfam" id="PF01151">
    <property type="entry name" value="ELO"/>
    <property type="match status" value="1"/>
</dbReference>
<dbReference type="STRING" id="109895.A0A507E522"/>
<dbReference type="PANTHER" id="PTHR11157">
    <property type="entry name" value="FATTY ACID ACYL TRANSFERASE-RELATED"/>
    <property type="match status" value="1"/>
</dbReference>
<reference evidence="11 12" key="1">
    <citation type="journal article" date="2019" name="Sci. Rep.">
        <title>Comparative genomics of chytrid fungi reveal insights into the obligate biotrophic and pathogenic lifestyle of Synchytrium endobioticum.</title>
        <authorList>
            <person name="van de Vossenberg B.T.L.H."/>
            <person name="Warris S."/>
            <person name="Nguyen H.D.T."/>
            <person name="van Gent-Pelzer M.P.E."/>
            <person name="Joly D.L."/>
            <person name="van de Geest H.C."/>
            <person name="Bonants P.J.M."/>
            <person name="Smith D.S."/>
            <person name="Levesque C.A."/>
            <person name="van der Lee T.A.J."/>
        </authorList>
    </citation>
    <scope>NUCLEOTIDE SEQUENCE [LARGE SCALE GENOMIC DNA]</scope>
    <source>
        <strain evidence="11 12">CBS 809.83</strain>
    </source>
</reference>
<keyword evidence="2 10" id="KW-0444">Lipid biosynthesis</keyword>
<evidence type="ECO:0000256" key="7">
    <source>
        <dbReference type="ARBA" id="ARBA00023098"/>
    </source>
</evidence>
<dbReference type="GO" id="GO:0030148">
    <property type="term" value="P:sphingolipid biosynthetic process"/>
    <property type="evidence" value="ECO:0007669"/>
    <property type="project" value="TreeGrafter"/>
</dbReference>
<keyword evidence="6 10" id="KW-1133">Transmembrane helix</keyword>
<evidence type="ECO:0000313" key="12">
    <source>
        <dbReference type="Proteomes" id="UP000318582"/>
    </source>
</evidence>
<evidence type="ECO:0000256" key="4">
    <source>
        <dbReference type="ARBA" id="ARBA00022692"/>
    </source>
</evidence>
<dbReference type="GO" id="GO:0034626">
    <property type="term" value="P:fatty acid elongation, polyunsaturated fatty acid"/>
    <property type="evidence" value="ECO:0007669"/>
    <property type="project" value="TreeGrafter"/>
</dbReference>
<evidence type="ECO:0000256" key="8">
    <source>
        <dbReference type="ARBA" id="ARBA00023136"/>
    </source>
</evidence>
<evidence type="ECO:0000256" key="5">
    <source>
        <dbReference type="ARBA" id="ARBA00022832"/>
    </source>
</evidence>
<dbReference type="GO" id="GO:0042761">
    <property type="term" value="P:very long-chain fatty acid biosynthetic process"/>
    <property type="evidence" value="ECO:0007669"/>
    <property type="project" value="TreeGrafter"/>
</dbReference>
<dbReference type="Proteomes" id="UP000318582">
    <property type="component" value="Unassembled WGS sequence"/>
</dbReference>
<keyword evidence="3 10" id="KW-0808">Transferase</keyword>
<accession>A0A507E522</accession>
<dbReference type="EMBL" id="QEAQ01000040">
    <property type="protein sequence ID" value="TPX58200.1"/>
    <property type="molecule type" value="Genomic_DNA"/>
</dbReference>
<evidence type="ECO:0000256" key="2">
    <source>
        <dbReference type="ARBA" id="ARBA00022516"/>
    </source>
</evidence>
<evidence type="ECO:0000256" key="9">
    <source>
        <dbReference type="ARBA" id="ARBA00023160"/>
    </source>
</evidence>
<dbReference type="GO" id="GO:0009922">
    <property type="term" value="F:fatty acid elongase activity"/>
    <property type="evidence" value="ECO:0007669"/>
    <property type="project" value="InterPro"/>
</dbReference>
<comment type="similarity">
    <text evidence="10">Belongs to the ELO family.</text>
</comment>
<comment type="caution">
    <text evidence="11">The sequence shown here is derived from an EMBL/GenBank/DDBJ whole genome shotgun (WGS) entry which is preliminary data.</text>
</comment>
<feature type="transmembrane region" description="Helical" evidence="10">
    <location>
        <begin position="104"/>
        <end position="124"/>
    </location>
</feature>
<dbReference type="GO" id="GO:0019367">
    <property type="term" value="P:fatty acid elongation, saturated fatty acid"/>
    <property type="evidence" value="ECO:0007669"/>
    <property type="project" value="TreeGrafter"/>
</dbReference>
<feature type="transmembrane region" description="Helical" evidence="10">
    <location>
        <begin position="242"/>
        <end position="263"/>
    </location>
</feature>